<evidence type="ECO:0000313" key="3">
    <source>
        <dbReference type="Proteomes" id="UP000014227"/>
    </source>
</evidence>
<organism evidence="2 3">
    <name type="scientific">Chthonomonas calidirosea (strain DSM 23976 / ICMP 18418 / T49)</name>
    <dbReference type="NCBI Taxonomy" id="1303518"/>
    <lineage>
        <taxon>Bacteria</taxon>
        <taxon>Bacillati</taxon>
        <taxon>Armatimonadota</taxon>
        <taxon>Chthonomonadia</taxon>
        <taxon>Chthonomonadales</taxon>
        <taxon>Chthonomonadaceae</taxon>
        <taxon>Chthonomonas</taxon>
    </lineage>
</organism>
<dbReference type="Proteomes" id="UP000014227">
    <property type="component" value="Chromosome I"/>
</dbReference>
<dbReference type="EMBL" id="HF951689">
    <property type="protein sequence ID" value="CCW34901.1"/>
    <property type="molecule type" value="Genomic_DNA"/>
</dbReference>
<reference evidence="3" key="1">
    <citation type="submission" date="2013-03" db="EMBL/GenBank/DDBJ databases">
        <title>Genome sequence of Chthonomonas calidirosea, the first sequenced genome from the Armatimonadetes phylum (formally candidate division OP10).</title>
        <authorList>
            <person name="Lee K.C.Y."/>
            <person name="Morgan X.C."/>
            <person name="Dunfield P.F."/>
            <person name="Tamas I."/>
            <person name="Houghton K.M."/>
            <person name="Vyssotski M."/>
            <person name="Ryan J.L.J."/>
            <person name="Lagutin K."/>
            <person name="McDonald I.R."/>
            <person name="Stott M.B."/>
        </authorList>
    </citation>
    <scope>NUCLEOTIDE SEQUENCE [LARGE SCALE GENOMIC DNA]</scope>
    <source>
        <strain evidence="3">DSM 23976 / ICMP 18418 / T49</strain>
    </source>
</reference>
<keyword evidence="1" id="KW-0472">Membrane</keyword>
<sequence>MIILGLLRFALLIVFLFFGLLIVRLLRRSHD</sequence>
<accession>S0EX82</accession>
<dbReference type="HOGENOM" id="CLU_3395798_0_0_0"/>
<dbReference type="KEGG" id="ccz:CCALI_01079"/>
<keyword evidence="1" id="KW-1133">Transmembrane helix</keyword>
<dbReference type="AlphaFoldDB" id="S0EX82"/>
<keyword evidence="3" id="KW-1185">Reference proteome</keyword>
<evidence type="ECO:0000256" key="1">
    <source>
        <dbReference type="SAM" id="Phobius"/>
    </source>
</evidence>
<keyword evidence="1" id="KW-0812">Transmembrane</keyword>
<dbReference type="InParanoid" id="S0EX82"/>
<evidence type="ECO:0000313" key="2">
    <source>
        <dbReference type="EMBL" id="CCW34901.1"/>
    </source>
</evidence>
<gene>
    <name evidence="2" type="ORF">CCALI_01079</name>
</gene>
<name>S0EX82_CHTCT</name>
<protein>
    <submittedName>
        <fullName evidence="2">Uncharacterized protein</fullName>
    </submittedName>
</protein>
<proteinExistence type="predicted"/>
<feature type="transmembrane region" description="Helical" evidence="1">
    <location>
        <begin position="6"/>
        <end position="26"/>
    </location>
</feature>